<dbReference type="AlphaFoldDB" id="A0A238JZB1"/>
<feature type="transmembrane region" description="Helical" evidence="1">
    <location>
        <begin position="186"/>
        <end position="205"/>
    </location>
</feature>
<dbReference type="InterPro" id="IPR022472">
    <property type="entry name" value="VPLPA-CTERM"/>
</dbReference>
<keyword evidence="1" id="KW-0812">Transmembrane</keyword>
<dbReference type="RefSeq" id="WP_094019601.1">
    <property type="nucleotide sequence ID" value="NZ_FXYF01000002.1"/>
</dbReference>
<feature type="chain" id="PRO_5012489322" description="VPLPA-CTERM protein sorting domain protein" evidence="2">
    <location>
        <begin position="22"/>
        <end position="210"/>
    </location>
</feature>
<feature type="signal peptide" evidence="2">
    <location>
        <begin position="1"/>
        <end position="21"/>
    </location>
</feature>
<evidence type="ECO:0008006" key="5">
    <source>
        <dbReference type="Google" id="ProtNLM"/>
    </source>
</evidence>
<evidence type="ECO:0000313" key="3">
    <source>
        <dbReference type="EMBL" id="SMX35980.1"/>
    </source>
</evidence>
<gene>
    <name evidence="3" type="ORF">MAA8898_00712</name>
</gene>
<sequence>MKVVLAAVALIGFHAAGDAQAATFNLQFPSVASAAIANSTYGDNAHTDLSYRAIDATAFGNVTTTGSLAGWGTGYGDLTYALWGTPNPSHAEVRINSRVAGETVTLNSFELGGWIADEAAEWYIFDLAFNLLGSGSGIAPDAGAHLDVLPAISALDGLILQWGSDAWDVGLNNLNFSVSGDGISAVPLPASVLLLLGGLGALGALRRRNT</sequence>
<keyword evidence="2" id="KW-0732">Signal</keyword>
<evidence type="ECO:0000313" key="4">
    <source>
        <dbReference type="Proteomes" id="UP000207598"/>
    </source>
</evidence>
<dbReference type="Proteomes" id="UP000207598">
    <property type="component" value="Unassembled WGS sequence"/>
</dbReference>
<name>A0A238JZB1_9RHOB</name>
<evidence type="ECO:0000256" key="2">
    <source>
        <dbReference type="SAM" id="SignalP"/>
    </source>
</evidence>
<evidence type="ECO:0000256" key="1">
    <source>
        <dbReference type="SAM" id="Phobius"/>
    </source>
</evidence>
<proteinExistence type="predicted"/>
<keyword evidence="1" id="KW-1133">Transmembrane helix</keyword>
<protein>
    <recommendedName>
        <fullName evidence="5">VPLPA-CTERM protein sorting domain protein</fullName>
    </recommendedName>
</protein>
<dbReference type="OrthoDB" id="8198236at2"/>
<accession>A0A238JZB1</accession>
<keyword evidence="1" id="KW-0472">Membrane</keyword>
<reference evidence="3 4" key="1">
    <citation type="submission" date="2017-05" db="EMBL/GenBank/DDBJ databases">
        <authorList>
            <person name="Song R."/>
            <person name="Chenine A.L."/>
            <person name="Ruprecht R.M."/>
        </authorList>
    </citation>
    <scope>NUCLEOTIDE SEQUENCE [LARGE SCALE GENOMIC DNA]</scope>
    <source>
        <strain evidence="3 4">CECT 8898</strain>
    </source>
</reference>
<organism evidence="3 4">
    <name type="scientific">Maliponia aquimaris</name>
    <dbReference type="NCBI Taxonomy" id="1673631"/>
    <lineage>
        <taxon>Bacteria</taxon>
        <taxon>Pseudomonadati</taxon>
        <taxon>Pseudomonadota</taxon>
        <taxon>Alphaproteobacteria</taxon>
        <taxon>Rhodobacterales</taxon>
        <taxon>Paracoccaceae</taxon>
        <taxon>Maliponia</taxon>
    </lineage>
</organism>
<dbReference type="NCBIfam" id="TIGR03370">
    <property type="entry name" value="VPLPA-CTERM"/>
    <property type="match status" value="1"/>
</dbReference>
<keyword evidence="4" id="KW-1185">Reference proteome</keyword>
<dbReference type="EMBL" id="FXYF01000002">
    <property type="protein sequence ID" value="SMX35980.1"/>
    <property type="molecule type" value="Genomic_DNA"/>
</dbReference>